<name>A0A158K1L0_9BURK</name>
<gene>
    <name evidence="1" type="ORF">AWB69_09219</name>
</gene>
<protein>
    <submittedName>
        <fullName evidence="1">Uncharacterized protein</fullName>
    </submittedName>
</protein>
<dbReference type="AlphaFoldDB" id="A0A158K1L0"/>
<dbReference type="Proteomes" id="UP000054683">
    <property type="component" value="Unassembled WGS sequence"/>
</dbReference>
<evidence type="ECO:0000313" key="2">
    <source>
        <dbReference type="Proteomes" id="UP000054683"/>
    </source>
</evidence>
<proteinExistence type="predicted"/>
<evidence type="ECO:0000313" key="1">
    <source>
        <dbReference type="EMBL" id="SAL74619.1"/>
    </source>
</evidence>
<sequence>MQRGRKATIFHGDRIQPMSNPAGHQGCLLHQSDDGSGVGGGWVALRLQFLFQGGAVQTQAGQVLPKPVMQFPTDKSLLLIADLDQFLFQQTALRHLLLQFTVCFLQIFGSLLHAPFQFDVGCLQQAMDALLLSTCRHQQQSGYRHDIREGAPPHEAIHRRFGGEGAGAVGGTPDGHD</sequence>
<reference evidence="1 2" key="1">
    <citation type="submission" date="2016-01" db="EMBL/GenBank/DDBJ databases">
        <authorList>
            <person name="Oliw E.H."/>
        </authorList>
    </citation>
    <scope>NUCLEOTIDE SEQUENCE [LARGE SCALE GENOMIC DNA]</scope>
    <source>
        <strain evidence="1">LMG 27134</strain>
    </source>
</reference>
<dbReference type="EMBL" id="FCOK02000163">
    <property type="protein sequence ID" value="SAL74619.1"/>
    <property type="molecule type" value="Genomic_DNA"/>
</dbReference>
<organism evidence="1 2">
    <name type="scientific">Caballeronia udeis</name>
    <dbReference type="NCBI Taxonomy" id="1232866"/>
    <lineage>
        <taxon>Bacteria</taxon>
        <taxon>Pseudomonadati</taxon>
        <taxon>Pseudomonadota</taxon>
        <taxon>Betaproteobacteria</taxon>
        <taxon>Burkholderiales</taxon>
        <taxon>Burkholderiaceae</taxon>
        <taxon>Caballeronia</taxon>
    </lineage>
</organism>
<accession>A0A158K1L0</accession>